<proteinExistence type="inferred from homology"/>
<dbReference type="Proteomes" id="UP000321248">
    <property type="component" value="Unassembled WGS sequence"/>
</dbReference>
<evidence type="ECO:0000256" key="4">
    <source>
        <dbReference type="ARBA" id="ARBA00022692"/>
    </source>
</evidence>
<protein>
    <recommendedName>
        <fullName evidence="9">Protein translocase subunit SecE</fullName>
    </recommendedName>
</protein>
<dbReference type="InterPro" id="IPR005807">
    <property type="entry name" value="SecE_bac"/>
</dbReference>
<dbReference type="Pfam" id="PF00584">
    <property type="entry name" value="SecE"/>
    <property type="match status" value="1"/>
</dbReference>
<comment type="subcellular location">
    <subcellularLocation>
        <location evidence="1">Membrane</location>
    </subcellularLocation>
</comment>
<accession>A0A5C8KIW3</accession>
<evidence type="ECO:0000256" key="1">
    <source>
        <dbReference type="ARBA" id="ARBA00004370"/>
    </source>
</evidence>
<dbReference type="RefSeq" id="WP_147892655.1">
    <property type="nucleotide sequence ID" value="NZ_VRTS01000015.1"/>
</dbReference>
<dbReference type="AlphaFoldDB" id="A0A5C8KIW3"/>
<comment type="caution">
    <text evidence="10">The sequence shown here is derived from an EMBL/GenBank/DDBJ whole genome shotgun (WGS) entry which is preliminary data.</text>
</comment>
<comment type="subunit">
    <text evidence="9">Component of the Sec protein translocase complex. Heterotrimer consisting of SecY, SecE and SecG subunits. The heterotrimers can form oligomers, although 1 heterotrimer is thought to be able to translocate proteins. Interacts with the ribosome. Interacts with SecDF, and other proteins may be involved. Interacts with SecA.</text>
</comment>
<dbReference type="NCBIfam" id="TIGR00964">
    <property type="entry name" value="secE_bact"/>
    <property type="match status" value="1"/>
</dbReference>
<name>A0A5C8KIW3_9GAMM</name>
<dbReference type="InterPro" id="IPR038379">
    <property type="entry name" value="SecE_sf"/>
</dbReference>
<comment type="similarity">
    <text evidence="9">Belongs to the SecE/SEC61-gamma family.</text>
</comment>
<dbReference type="GO" id="GO:0005886">
    <property type="term" value="C:plasma membrane"/>
    <property type="evidence" value="ECO:0007669"/>
    <property type="project" value="UniProtKB-UniRule"/>
</dbReference>
<sequence length="124" mass="13249">MNAKADPNAQVSAGDIVKYLLAVAAVVAGMVVFYAFPQWPGALRGLMVLLGLVAGAAIFAFTAKGRVAVEFLGEARFELRKVVWPTRQETLRSSALIVVVVIIVAIMLSIIDYFLANGIGWLIG</sequence>
<dbReference type="GO" id="GO:0043952">
    <property type="term" value="P:protein transport by the Sec complex"/>
    <property type="evidence" value="ECO:0007669"/>
    <property type="project" value="UniProtKB-UniRule"/>
</dbReference>
<keyword evidence="6 9" id="KW-1133">Transmembrane helix</keyword>
<keyword evidence="5 9" id="KW-0653">Protein transport</keyword>
<dbReference type="PRINTS" id="PR01650">
    <property type="entry name" value="SECETRNLCASE"/>
</dbReference>
<evidence type="ECO:0000313" key="10">
    <source>
        <dbReference type="EMBL" id="TXK59101.1"/>
    </source>
</evidence>
<dbReference type="HAMAP" id="MF_00422">
    <property type="entry name" value="SecE"/>
    <property type="match status" value="1"/>
</dbReference>
<dbReference type="GO" id="GO:0065002">
    <property type="term" value="P:intracellular protein transmembrane transport"/>
    <property type="evidence" value="ECO:0007669"/>
    <property type="project" value="UniProtKB-UniRule"/>
</dbReference>
<evidence type="ECO:0000256" key="5">
    <source>
        <dbReference type="ARBA" id="ARBA00022927"/>
    </source>
</evidence>
<dbReference type="OrthoDB" id="9806365at2"/>
<evidence type="ECO:0000256" key="7">
    <source>
        <dbReference type="ARBA" id="ARBA00023010"/>
    </source>
</evidence>
<dbReference type="InterPro" id="IPR001901">
    <property type="entry name" value="Translocase_SecE/Sec61-g"/>
</dbReference>
<keyword evidence="11" id="KW-1185">Reference proteome</keyword>
<organism evidence="10 11">
    <name type="scientific">Alkalisalibacterium limincola</name>
    <dbReference type="NCBI Taxonomy" id="2699169"/>
    <lineage>
        <taxon>Bacteria</taxon>
        <taxon>Pseudomonadati</taxon>
        <taxon>Pseudomonadota</taxon>
        <taxon>Gammaproteobacteria</taxon>
        <taxon>Lysobacterales</taxon>
        <taxon>Lysobacteraceae</taxon>
        <taxon>Alkalisalibacterium</taxon>
    </lineage>
</organism>
<keyword evidence="7 9" id="KW-0811">Translocation</keyword>
<gene>
    <name evidence="9 10" type="primary">secE</name>
    <name evidence="10" type="ORF">FU658_14060</name>
</gene>
<evidence type="ECO:0000256" key="8">
    <source>
        <dbReference type="ARBA" id="ARBA00023136"/>
    </source>
</evidence>
<comment type="function">
    <text evidence="9">Essential subunit of the Sec protein translocation channel SecYEG. Clamps together the 2 halves of SecY. May contact the channel plug during translocation.</text>
</comment>
<feature type="transmembrane region" description="Helical" evidence="9">
    <location>
        <begin position="95"/>
        <end position="116"/>
    </location>
</feature>
<comment type="caution">
    <text evidence="9">Lacks conserved residue(s) required for the propagation of feature annotation.</text>
</comment>
<keyword evidence="8 9" id="KW-0472">Membrane</keyword>
<evidence type="ECO:0000256" key="6">
    <source>
        <dbReference type="ARBA" id="ARBA00022989"/>
    </source>
</evidence>
<keyword evidence="2 9" id="KW-0813">Transport</keyword>
<feature type="transmembrane region" description="Helical" evidence="9">
    <location>
        <begin position="16"/>
        <end position="36"/>
    </location>
</feature>
<dbReference type="GO" id="GO:0009306">
    <property type="term" value="P:protein secretion"/>
    <property type="evidence" value="ECO:0007669"/>
    <property type="project" value="UniProtKB-UniRule"/>
</dbReference>
<dbReference type="PANTHER" id="PTHR33910:SF1">
    <property type="entry name" value="PROTEIN TRANSLOCASE SUBUNIT SECE"/>
    <property type="match status" value="1"/>
</dbReference>
<dbReference type="EMBL" id="VRTS01000015">
    <property type="protein sequence ID" value="TXK59101.1"/>
    <property type="molecule type" value="Genomic_DNA"/>
</dbReference>
<dbReference type="GO" id="GO:0006605">
    <property type="term" value="P:protein targeting"/>
    <property type="evidence" value="ECO:0007669"/>
    <property type="project" value="UniProtKB-UniRule"/>
</dbReference>
<evidence type="ECO:0000256" key="3">
    <source>
        <dbReference type="ARBA" id="ARBA00022475"/>
    </source>
</evidence>
<dbReference type="PROSITE" id="PS01067">
    <property type="entry name" value="SECE_SEC61G"/>
    <property type="match status" value="1"/>
</dbReference>
<evidence type="ECO:0000256" key="9">
    <source>
        <dbReference type="HAMAP-Rule" id="MF_00422"/>
    </source>
</evidence>
<reference evidence="10 11" key="1">
    <citation type="submission" date="2019-08" db="EMBL/GenBank/DDBJ databases">
        <authorList>
            <person name="Karlyshev A.V."/>
        </authorList>
    </citation>
    <scope>NUCLEOTIDE SEQUENCE [LARGE SCALE GENOMIC DNA]</scope>
    <source>
        <strain evidence="10 11">Alg18-2.2</strain>
    </source>
</reference>
<evidence type="ECO:0000313" key="11">
    <source>
        <dbReference type="Proteomes" id="UP000321248"/>
    </source>
</evidence>
<dbReference type="Gene3D" id="1.20.5.1030">
    <property type="entry name" value="Preprotein translocase secy subunit"/>
    <property type="match status" value="1"/>
</dbReference>
<dbReference type="GO" id="GO:0008320">
    <property type="term" value="F:protein transmembrane transporter activity"/>
    <property type="evidence" value="ECO:0007669"/>
    <property type="project" value="UniProtKB-UniRule"/>
</dbReference>
<dbReference type="PANTHER" id="PTHR33910">
    <property type="entry name" value="PROTEIN TRANSLOCASE SUBUNIT SECE"/>
    <property type="match status" value="1"/>
</dbReference>
<keyword evidence="3 9" id="KW-1003">Cell membrane</keyword>
<evidence type="ECO:0000256" key="2">
    <source>
        <dbReference type="ARBA" id="ARBA00022448"/>
    </source>
</evidence>
<keyword evidence="4 9" id="KW-0812">Transmembrane</keyword>
<feature type="transmembrane region" description="Helical" evidence="9">
    <location>
        <begin position="42"/>
        <end position="63"/>
    </location>
</feature>